<dbReference type="EMBL" id="KN576631">
    <property type="protein sequence ID" value="KHJ82869.1"/>
    <property type="molecule type" value="Genomic_DNA"/>
</dbReference>
<feature type="region of interest" description="Disordered" evidence="1">
    <location>
        <begin position="49"/>
        <end position="74"/>
    </location>
</feature>
<evidence type="ECO:0000256" key="1">
    <source>
        <dbReference type="SAM" id="MobiDB-lite"/>
    </source>
</evidence>
<name>A0A0B1SD54_OESDE</name>
<dbReference type="Proteomes" id="UP000053660">
    <property type="component" value="Unassembled WGS sequence"/>
</dbReference>
<reference evidence="2 3" key="1">
    <citation type="submission" date="2014-03" db="EMBL/GenBank/DDBJ databases">
        <title>Draft genome of the hookworm Oesophagostomum dentatum.</title>
        <authorList>
            <person name="Mitreva M."/>
        </authorList>
    </citation>
    <scope>NUCLEOTIDE SEQUENCE [LARGE SCALE GENOMIC DNA]</scope>
    <source>
        <strain evidence="2 3">OD-Hann</strain>
    </source>
</reference>
<feature type="non-terminal residue" evidence="2">
    <location>
        <position position="181"/>
    </location>
</feature>
<dbReference type="OrthoDB" id="5590282at2759"/>
<evidence type="ECO:0000313" key="2">
    <source>
        <dbReference type="EMBL" id="KHJ82869.1"/>
    </source>
</evidence>
<accession>A0A0B1SD54</accession>
<sequence length="181" mass="20510">MIQQTTVTAAPVFPRSRSIVPTVNSNFEVFCDNGDDENNIIHQLEKQCREEKTTKQTQKSSIAAPPRKPLANLPTSTLDFNSDEDEVFSTVSQLPSGPATLRSDFSSFGVNDDDDAKSSQYGSALDFEVDSRDEYVTAVSEKELREDIIYANPEFSDDIYRYMRDREVKVRPKSTYMSRQD</sequence>
<dbReference type="AlphaFoldDB" id="A0A0B1SD54"/>
<evidence type="ECO:0000313" key="3">
    <source>
        <dbReference type="Proteomes" id="UP000053660"/>
    </source>
</evidence>
<keyword evidence="3" id="KW-1185">Reference proteome</keyword>
<organism evidence="2 3">
    <name type="scientific">Oesophagostomum dentatum</name>
    <name type="common">Nodular worm</name>
    <dbReference type="NCBI Taxonomy" id="61180"/>
    <lineage>
        <taxon>Eukaryota</taxon>
        <taxon>Metazoa</taxon>
        <taxon>Ecdysozoa</taxon>
        <taxon>Nematoda</taxon>
        <taxon>Chromadorea</taxon>
        <taxon>Rhabditida</taxon>
        <taxon>Rhabditina</taxon>
        <taxon>Rhabditomorpha</taxon>
        <taxon>Strongyloidea</taxon>
        <taxon>Strongylidae</taxon>
        <taxon>Oesophagostomum</taxon>
    </lineage>
</organism>
<proteinExistence type="predicted"/>
<protein>
    <submittedName>
        <fullName evidence="2">Uncharacterized protein</fullName>
    </submittedName>
</protein>
<gene>
    <name evidence="2" type="ORF">OESDEN_17436</name>
</gene>